<reference evidence="4 5" key="1">
    <citation type="submission" date="2022-02" db="EMBL/GenBank/DDBJ databases">
        <title>The genome sequence of Shewanella sp. 3B26.</title>
        <authorList>
            <person name="Du J."/>
        </authorList>
    </citation>
    <scope>NUCLEOTIDE SEQUENCE [LARGE SCALE GENOMIC DNA]</scope>
    <source>
        <strain evidence="4 5">3B26</strain>
    </source>
</reference>
<evidence type="ECO:0000256" key="1">
    <source>
        <dbReference type="ARBA" id="ARBA00012417"/>
    </source>
</evidence>
<dbReference type="EMBL" id="JAKUDL010000002">
    <property type="protein sequence ID" value="MCH4294116.1"/>
    <property type="molecule type" value="Genomic_DNA"/>
</dbReference>
<dbReference type="GO" id="GO:0008408">
    <property type="term" value="F:3'-5' exonuclease activity"/>
    <property type="evidence" value="ECO:0007669"/>
    <property type="project" value="InterPro"/>
</dbReference>
<dbReference type="Proteomes" id="UP001297581">
    <property type="component" value="Unassembled WGS sequence"/>
</dbReference>
<dbReference type="SUPFAM" id="SSF52540">
    <property type="entry name" value="P-loop containing nucleoside triphosphate hydrolases"/>
    <property type="match status" value="1"/>
</dbReference>
<keyword evidence="4" id="KW-0808">Transferase</keyword>
<dbReference type="InterPro" id="IPR050238">
    <property type="entry name" value="DNA_Rep/Repair_Clamp_Loader"/>
</dbReference>
<proteinExistence type="predicted"/>
<dbReference type="PANTHER" id="PTHR11669">
    <property type="entry name" value="REPLICATION FACTOR C / DNA POLYMERASE III GAMMA-TAU SUBUNIT"/>
    <property type="match status" value="1"/>
</dbReference>
<sequence length="304" mass="32857">MASLPWLEPSVHQFQRLLQSGRMPHAVLVAVDTGLGARALLEALAASALCTALTPVGACGQCKSCQLFNAGNHPDFYPIEADGNQIKVDQIRSLIGKLATTAQQGGKRLAVIYGAERMNHAAANALLKTLEEPGEQTLILLHTNTPAQLLPTLKSRCQKLAFQAPDNRQIATWLSAQQLATDAMWALPIAGGPLKLADYLHNNYITVLEQFRVDWLSSLSTGHLCASLKDIREEQITDALKVLYVVLMDEVRRLSGINALAAAKVAGLSGEIMAVCHTLTTMPSVNYLALCHRIVSSYQGLKAE</sequence>
<evidence type="ECO:0000256" key="2">
    <source>
        <dbReference type="ARBA" id="ARBA00022932"/>
    </source>
</evidence>
<name>A0AAJ1BFZ7_9GAMM</name>
<dbReference type="GO" id="GO:0006261">
    <property type="term" value="P:DNA-templated DNA replication"/>
    <property type="evidence" value="ECO:0007669"/>
    <property type="project" value="TreeGrafter"/>
</dbReference>
<dbReference type="NCBIfam" id="TIGR00678">
    <property type="entry name" value="holB"/>
    <property type="match status" value="1"/>
</dbReference>
<comment type="catalytic activity">
    <reaction evidence="3">
        <text>DNA(n) + a 2'-deoxyribonucleoside 5'-triphosphate = DNA(n+1) + diphosphate</text>
        <dbReference type="Rhea" id="RHEA:22508"/>
        <dbReference type="Rhea" id="RHEA-COMP:17339"/>
        <dbReference type="Rhea" id="RHEA-COMP:17340"/>
        <dbReference type="ChEBI" id="CHEBI:33019"/>
        <dbReference type="ChEBI" id="CHEBI:61560"/>
        <dbReference type="ChEBI" id="CHEBI:173112"/>
        <dbReference type="EC" id="2.7.7.7"/>
    </reaction>
</comment>
<evidence type="ECO:0000313" key="4">
    <source>
        <dbReference type="EMBL" id="MCH4294116.1"/>
    </source>
</evidence>
<comment type="caution">
    <text evidence="4">The sequence shown here is derived from an EMBL/GenBank/DDBJ whole genome shotgun (WGS) entry which is preliminary data.</text>
</comment>
<dbReference type="PANTHER" id="PTHR11669:SF8">
    <property type="entry name" value="DNA POLYMERASE III SUBUNIT DELTA"/>
    <property type="match status" value="1"/>
</dbReference>
<dbReference type="EC" id="2.7.7.7" evidence="1"/>
<organism evidence="4 5">
    <name type="scientific">Shewanella zhuhaiensis</name>
    <dbReference type="NCBI Taxonomy" id="2919576"/>
    <lineage>
        <taxon>Bacteria</taxon>
        <taxon>Pseudomonadati</taxon>
        <taxon>Pseudomonadota</taxon>
        <taxon>Gammaproteobacteria</taxon>
        <taxon>Alteromonadales</taxon>
        <taxon>Shewanellaceae</taxon>
        <taxon>Shewanella</taxon>
    </lineage>
</organism>
<dbReference type="GO" id="GO:0009360">
    <property type="term" value="C:DNA polymerase III complex"/>
    <property type="evidence" value="ECO:0007669"/>
    <property type="project" value="TreeGrafter"/>
</dbReference>
<dbReference type="InterPro" id="IPR004622">
    <property type="entry name" value="DNA_pol_HolB"/>
</dbReference>
<dbReference type="GO" id="GO:0003887">
    <property type="term" value="F:DNA-directed DNA polymerase activity"/>
    <property type="evidence" value="ECO:0007669"/>
    <property type="project" value="UniProtKB-KW"/>
</dbReference>
<keyword evidence="2" id="KW-0239">DNA-directed DNA polymerase</keyword>
<evidence type="ECO:0000313" key="5">
    <source>
        <dbReference type="Proteomes" id="UP001297581"/>
    </source>
</evidence>
<keyword evidence="4" id="KW-0548">Nucleotidyltransferase</keyword>
<keyword evidence="5" id="KW-1185">Reference proteome</keyword>
<dbReference type="Gene3D" id="3.40.50.300">
    <property type="entry name" value="P-loop containing nucleotide triphosphate hydrolases"/>
    <property type="match status" value="1"/>
</dbReference>
<gene>
    <name evidence="4" type="primary">holB</name>
    <name evidence="4" type="ORF">MJ923_07345</name>
</gene>
<dbReference type="Pfam" id="PF13177">
    <property type="entry name" value="DNA_pol3_delta2"/>
    <property type="match status" value="1"/>
</dbReference>
<evidence type="ECO:0000256" key="3">
    <source>
        <dbReference type="ARBA" id="ARBA00049244"/>
    </source>
</evidence>
<dbReference type="InterPro" id="IPR027417">
    <property type="entry name" value="P-loop_NTPase"/>
</dbReference>
<dbReference type="RefSeq" id="WP_240590522.1">
    <property type="nucleotide sequence ID" value="NZ_JAKUDL010000002.1"/>
</dbReference>
<accession>A0AAJ1BFZ7</accession>
<dbReference type="AlphaFoldDB" id="A0AAJ1BFZ7"/>
<protein>
    <recommendedName>
        <fullName evidence="1">DNA-directed DNA polymerase</fullName>
        <ecNumber evidence="1">2.7.7.7</ecNumber>
    </recommendedName>
</protein>